<evidence type="ECO:0000313" key="1">
    <source>
        <dbReference type="EMBL" id="MFD1482554.1"/>
    </source>
</evidence>
<protein>
    <submittedName>
        <fullName evidence="1">Uncharacterized protein</fullName>
    </submittedName>
</protein>
<gene>
    <name evidence="1" type="ORF">ACFQ5P_14760</name>
</gene>
<dbReference type="Proteomes" id="UP001597302">
    <property type="component" value="Unassembled WGS sequence"/>
</dbReference>
<keyword evidence="2" id="KW-1185">Reference proteome</keyword>
<evidence type="ECO:0000313" key="2">
    <source>
        <dbReference type="Proteomes" id="UP001597302"/>
    </source>
</evidence>
<reference evidence="2" key="1">
    <citation type="journal article" date="2019" name="Int. J. Syst. Evol. Microbiol.">
        <title>The Global Catalogue of Microorganisms (GCM) 10K type strain sequencing project: providing services to taxonomists for standard genome sequencing and annotation.</title>
        <authorList>
            <consortium name="The Broad Institute Genomics Platform"/>
            <consortium name="The Broad Institute Genome Sequencing Center for Infectious Disease"/>
            <person name="Wu L."/>
            <person name="Ma J."/>
        </authorList>
    </citation>
    <scope>NUCLEOTIDE SEQUENCE [LARGE SCALE GENOMIC DNA]</scope>
    <source>
        <strain evidence="2">CCM 8875</strain>
    </source>
</reference>
<organism evidence="1 2">
    <name type="scientific">Paracoccus nototheniae</name>
    <dbReference type="NCBI Taxonomy" id="2489002"/>
    <lineage>
        <taxon>Bacteria</taxon>
        <taxon>Pseudomonadati</taxon>
        <taxon>Pseudomonadota</taxon>
        <taxon>Alphaproteobacteria</taxon>
        <taxon>Rhodobacterales</taxon>
        <taxon>Paracoccaceae</taxon>
        <taxon>Paracoccus</taxon>
    </lineage>
</organism>
<sequence>MKPDAFLKMIFKTKSEITDELIAEMTSRCLAEKKQWNNRRRRSENIGGYDEVYYQRQKQCQLKPKWAKNRKTIAERAILARAWQ</sequence>
<comment type="caution">
    <text evidence="1">The sequence shown here is derived from an EMBL/GenBank/DDBJ whole genome shotgun (WGS) entry which is preliminary data.</text>
</comment>
<proteinExistence type="predicted"/>
<name>A0ABW4E1J4_9RHOB</name>
<dbReference type="RefSeq" id="WP_131578695.1">
    <property type="nucleotide sequence ID" value="NZ_CBCSAJ010000124.1"/>
</dbReference>
<dbReference type="EMBL" id="JBHTOQ010000028">
    <property type="protein sequence ID" value="MFD1482554.1"/>
    <property type="molecule type" value="Genomic_DNA"/>
</dbReference>
<accession>A0ABW4E1J4</accession>